<feature type="non-terminal residue" evidence="1">
    <location>
        <position position="193"/>
    </location>
</feature>
<dbReference type="EMBL" id="QMFZ01000052">
    <property type="protein sequence ID" value="RBB32934.1"/>
    <property type="molecule type" value="Genomic_DNA"/>
</dbReference>
<dbReference type="SUPFAM" id="SSF69279">
    <property type="entry name" value="Phage tail proteins"/>
    <property type="match status" value="1"/>
</dbReference>
<accession>A0A365QIR2</accession>
<keyword evidence="2" id="KW-1185">Reference proteome</keyword>
<gene>
    <name evidence="1" type="ORF">DPV79_37010</name>
</gene>
<name>A0A365QIR2_9BURK</name>
<dbReference type="RefSeq" id="WP_279636640.1">
    <property type="nucleotide sequence ID" value="NZ_QMFZ01000052.1"/>
</dbReference>
<proteinExistence type="predicted"/>
<dbReference type="Pfam" id="PF05954">
    <property type="entry name" value="Phage_GPD"/>
    <property type="match status" value="1"/>
</dbReference>
<dbReference type="AlphaFoldDB" id="A0A365QIR2"/>
<reference evidence="1 2" key="1">
    <citation type="submission" date="2018-06" db="EMBL/GenBank/DDBJ databases">
        <title>Draft genome sequence of Burkholderia reimsis strain BE51 isolated from a French agricultural soil.</title>
        <authorList>
            <person name="Esmaeel Q."/>
        </authorList>
    </citation>
    <scope>NUCLEOTIDE SEQUENCE [LARGE SCALE GENOMIC DNA]</scope>
    <source>
        <strain evidence="1 2">BE51</strain>
    </source>
</reference>
<dbReference type="Proteomes" id="UP000252458">
    <property type="component" value="Unassembled WGS sequence"/>
</dbReference>
<organism evidence="1 2">
    <name type="scientific">Burkholderia reimsis</name>
    <dbReference type="NCBI Taxonomy" id="2234132"/>
    <lineage>
        <taxon>Bacteria</taxon>
        <taxon>Pseudomonadati</taxon>
        <taxon>Pseudomonadota</taxon>
        <taxon>Betaproteobacteria</taxon>
        <taxon>Burkholderiales</taxon>
        <taxon>Burkholderiaceae</taxon>
        <taxon>Burkholderia</taxon>
    </lineage>
</organism>
<sequence>MSFAPNGGIPNGLGGGGLGSLSALGGLAGPVASSVAGSLGPLAGLAGHVDTVQRAMQLAQTGFSLMDKTPGAIAEAINGAANPARLTQLNRYVTLDTPLGPDVLLVSAAVVDEHVNRLPEIHLDLLSHRHDLRPEDLIGQQVKIRFDQQARLSTLERVVASGTGDNDRYFDGYVASFDRAGNPGNVTQYHLTA</sequence>
<evidence type="ECO:0000313" key="2">
    <source>
        <dbReference type="Proteomes" id="UP000252458"/>
    </source>
</evidence>
<dbReference type="Gene3D" id="2.30.110.50">
    <property type="match status" value="1"/>
</dbReference>
<protein>
    <submittedName>
        <fullName evidence="1">Type VI secretion system tip protein VgrG</fullName>
    </submittedName>
</protein>
<evidence type="ECO:0000313" key="1">
    <source>
        <dbReference type="EMBL" id="RBB32934.1"/>
    </source>
</evidence>
<comment type="caution">
    <text evidence="1">The sequence shown here is derived from an EMBL/GenBank/DDBJ whole genome shotgun (WGS) entry which is preliminary data.</text>
</comment>